<dbReference type="InParanoid" id="A0A1D2VK04"/>
<proteinExistence type="predicted"/>
<reference evidence="2" key="1">
    <citation type="submission" date="2016-05" db="EMBL/GenBank/DDBJ databases">
        <title>Comparative genomics of biotechnologically important yeasts.</title>
        <authorList>
            <consortium name="DOE Joint Genome Institute"/>
            <person name="Riley R."/>
            <person name="Haridas S."/>
            <person name="Wolfe K.H."/>
            <person name="Lopes M.R."/>
            <person name="Hittinger C.T."/>
            <person name="Goker M."/>
            <person name="Salamov A."/>
            <person name="Wisecaver J."/>
            <person name="Long T.M."/>
            <person name="Aerts A.L."/>
            <person name="Barry K."/>
            <person name="Choi C."/>
            <person name="Clum A."/>
            <person name="Coughlan A.Y."/>
            <person name="Deshpande S."/>
            <person name="Douglass A.P."/>
            <person name="Hanson S.J."/>
            <person name="Klenk H.-P."/>
            <person name="Labutti K."/>
            <person name="Lapidus A."/>
            <person name="Lindquist E."/>
            <person name="Lipzen A."/>
            <person name="Meier-Kolthoff J.P."/>
            <person name="Ohm R.A."/>
            <person name="Otillar R.P."/>
            <person name="Pangilinan J."/>
            <person name="Peng Y."/>
            <person name="Rokas A."/>
            <person name="Rosa C.A."/>
            <person name="Scheuner C."/>
            <person name="Sibirny A.A."/>
            <person name="Slot J.C."/>
            <person name="Stielow J.B."/>
            <person name="Sun H."/>
            <person name="Kurtzman C.P."/>
            <person name="Blackwell M."/>
            <person name="Grigoriev I.V."/>
            <person name="Jeffries T.W."/>
        </authorList>
    </citation>
    <scope>NUCLEOTIDE SEQUENCE [LARGE SCALE GENOMIC DNA]</scope>
    <source>
        <strain evidence="2">DSM 1968</strain>
    </source>
</reference>
<accession>A0A1D2VK04</accession>
<dbReference type="Gene3D" id="1.10.20.10">
    <property type="entry name" value="Histone, subunit A"/>
    <property type="match status" value="1"/>
</dbReference>
<organism evidence="1 2">
    <name type="scientific">Ascoidea rubescens DSM 1968</name>
    <dbReference type="NCBI Taxonomy" id="1344418"/>
    <lineage>
        <taxon>Eukaryota</taxon>
        <taxon>Fungi</taxon>
        <taxon>Dikarya</taxon>
        <taxon>Ascomycota</taxon>
        <taxon>Saccharomycotina</taxon>
        <taxon>Saccharomycetes</taxon>
        <taxon>Ascoideaceae</taxon>
        <taxon>Ascoidea</taxon>
    </lineage>
</organism>
<dbReference type="OrthoDB" id="2543597at2759"/>
<dbReference type="GeneID" id="30966598"/>
<dbReference type="GO" id="GO:0046982">
    <property type="term" value="F:protein heterodimerization activity"/>
    <property type="evidence" value="ECO:0007669"/>
    <property type="project" value="InterPro"/>
</dbReference>
<dbReference type="InterPro" id="IPR009072">
    <property type="entry name" value="Histone-fold"/>
</dbReference>
<protein>
    <recommendedName>
        <fullName evidence="3">Transcription factor CBF/NF-Y/archaeal histone domain-containing protein</fullName>
    </recommendedName>
</protein>
<dbReference type="AlphaFoldDB" id="A0A1D2VK04"/>
<keyword evidence="2" id="KW-1185">Reference proteome</keyword>
<sequence length="87" mass="10181">MAPFKKIKRSSFRKALRARAAFISEAHDDKIRFKNDSADLVIYLNYVLFINSIVNEIKLLKEKDNSNDLNLVHLNNIKEKMLKKFKG</sequence>
<evidence type="ECO:0000313" key="1">
    <source>
        <dbReference type="EMBL" id="ODV61934.1"/>
    </source>
</evidence>
<dbReference type="Proteomes" id="UP000095038">
    <property type="component" value="Unassembled WGS sequence"/>
</dbReference>
<name>A0A1D2VK04_9ASCO</name>
<dbReference type="RefSeq" id="XP_020048241.1">
    <property type="nucleotide sequence ID" value="XM_020192962.1"/>
</dbReference>
<evidence type="ECO:0008006" key="3">
    <source>
        <dbReference type="Google" id="ProtNLM"/>
    </source>
</evidence>
<dbReference type="EMBL" id="KV454478">
    <property type="protein sequence ID" value="ODV61934.1"/>
    <property type="molecule type" value="Genomic_DNA"/>
</dbReference>
<gene>
    <name evidence="1" type="ORF">ASCRUDRAFT_75188</name>
</gene>
<evidence type="ECO:0000313" key="2">
    <source>
        <dbReference type="Proteomes" id="UP000095038"/>
    </source>
</evidence>